<dbReference type="NCBIfam" id="NF033745">
    <property type="entry name" value="class_C_sortase"/>
    <property type="match status" value="1"/>
</dbReference>
<reference evidence="4 7" key="2">
    <citation type="submission" date="2023-03" db="EMBL/GenBank/DDBJ databases">
        <title>Whole genome sequence of the first Corynebacterium rouxii strains isolated in Brazil: a recent member of Corynebacterium diphtheriae complex.</title>
        <authorList>
            <person name="Vieira V."/>
            <person name="Ramos J.N."/>
            <person name="Araujo M.R.B."/>
            <person name="Baio P.V."/>
            <person name="Sant'Anna L.O."/>
            <person name="Veras J.F.C."/>
            <person name="Vieira E.M.D."/>
            <person name="Sousa M.A.B."/>
            <person name="Camargo C.H."/>
            <person name="Sacchi C.T."/>
            <person name="Campos K.R."/>
            <person name="Santos M.B.N."/>
            <person name="Bokermann S."/>
            <person name="Alvim L.B."/>
            <person name="Santos L.S."/>
            <person name="Mattos-Guaraldi A.L."/>
        </authorList>
    </citation>
    <scope>NUCLEOTIDE SEQUENCE [LARGE SCALE GENOMIC DNA]</scope>
    <source>
        <strain evidence="4 7">70862</strain>
    </source>
</reference>
<dbReference type="EMBL" id="JARUHM010000013">
    <property type="protein sequence ID" value="MDT9411778.1"/>
    <property type="molecule type" value="Genomic_DNA"/>
</dbReference>
<name>A0A6I8MHQ2_9CORY</name>
<dbReference type="RefSeq" id="WP_155874123.1">
    <property type="nucleotide sequence ID" value="NZ_JARUHM010000013.1"/>
</dbReference>
<dbReference type="Gene3D" id="2.40.260.10">
    <property type="entry name" value="Sortase"/>
    <property type="match status" value="1"/>
</dbReference>
<keyword evidence="3" id="KW-0472">Membrane</keyword>
<dbReference type="NCBIfam" id="TIGR01076">
    <property type="entry name" value="sortase_fam"/>
    <property type="match status" value="1"/>
</dbReference>
<proteinExistence type="predicted"/>
<feature type="active site" description="Proton donor/acceptor" evidence="2">
    <location>
        <position position="160"/>
    </location>
</feature>
<evidence type="ECO:0000313" key="6">
    <source>
        <dbReference type="Proteomes" id="UP000423525"/>
    </source>
</evidence>
<protein>
    <submittedName>
        <fullName evidence="5">Class C sortase</fullName>
    </submittedName>
</protein>
<dbReference type="SUPFAM" id="SSF63817">
    <property type="entry name" value="Sortase"/>
    <property type="match status" value="1"/>
</dbReference>
<dbReference type="InterPro" id="IPR023365">
    <property type="entry name" value="Sortase_dom-sf"/>
</dbReference>
<evidence type="ECO:0000313" key="7">
    <source>
        <dbReference type="Proteomes" id="UP001265983"/>
    </source>
</evidence>
<reference evidence="5 6" key="1">
    <citation type="submission" date="2019-11" db="EMBL/GenBank/DDBJ databases">
        <authorList>
            <person name="Brisse S."/>
        </authorList>
    </citation>
    <scope>NUCLEOTIDE SEQUENCE [LARGE SCALE GENOMIC DNA]</scope>
    <source>
        <strain evidence="5">FRC0190</strain>
    </source>
</reference>
<dbReference type="Pfam" id="PF04203">
    <property type="entry name" value="Sortase"/>
    <property type="match status" value="1"/>
</dbReference>
<dbReference type="GO" id="GO:0016787">
    <property type="term" value="F:hydrolase activity"/>
    <property type="evidence" value="ECO:0007669"/>
    <property type="project" value="UniProtKB-KW"/>
</dbReference>
<evidence type="ECO:0000256" key="1">
    <source>
        <dbReference type="ARBA" id="ARBA00022801"/>
    </source>
</evidence>
<accession>A0A6I8MHQ2</accession>
<evidence type="ECO:0000313" key="4">
    <source>
        <dbReference type="EMBL" id="MDT9411778.1"/>
    </source>
</evidence>
<gene>
    <name evidence="5" type="ORF">FRC0190_02066</name>
    <name evidence="4" type="ORF">P8T80_10430</name>
</gene>
<sequence>MKHRAGERRNAFAILAFVIAIVSVGFLLYPVAATAWNNARQARVAQSYENSYEVDSPEVRGSVLEAARQYNTSVVGFPILDPWLNRASKNSGPYLDYLQQLNPQRAERPVIASISIPTIDAHLPIYHGTDTATLEHGLGHLYGSALPVGGTGTHSVITGHSGLANATLFDNLEDVKEHDPIYITVQGETLKYEVDAINVVLPEDTKLLAPDPNKDQITLITCTPYAVNSHRLLVRAHRVDLDPNDPNLTQTGTKIWQTWMLWTAALALAAIAIITTLVLRRKRTTTYEN</sequence>
<keyword evidence="3" id="KW-1133">Transmembrane helix</keyword>
<dbReference type="KEGG" id="crf:FRC0190_02066"/>
<organism evidence="5 6">
    <name type="scientific">Corynebacterium rouxii</name>
    <dbReference type="NCBI Taxonomy" id="2719119"/>
    <lineage>
        <taxon>Bacteria</taxon>
        <taxon>Bacillati</taxon>
        <taxon>Actinomycetota</taxon>
        <taxon>Actinomycetes</taxon>
        <taxon>Mycobacteriales</taxon>
        <taxon>Corynebacteriaceae</taxon>
        <taxon>Corynebacterium</taxon>
    </lineage>
</organism>
<evidence type="ECO:0000256" key="2">
    <source>
        <dbReference type="PIRSR" id="PIRSR605754-1"/>
    </source>
</evidence>
<keyword evidence="7" id="KW-1185">Reference proteome</keyword>
<feature type="active site" description="Acyl-thioester intermediate" evidence="2">
    <location>
        <position position="222"/>
    </location>
</feature>
<keyword evidence="1" id="KW-0378">Hydrolase</keyword>
<evidence type="ECO:0000313" key="5">
    <source>
        <dbReference type="EMBL" id="VZH86132.1"/>
    </source>
</evidence>
<dbReference type="EMBL" id="LR738855">
    <property type="protein sequence ID" value="VZH86132.1"/>
    <property type="molecule type" value="Genomic_DNA"/>
</dbReference>
<evidence type="ECO:0000256" key="3">
    <source>
        <dbReference type="SAM" id="Phobius"/>
    </source>
</evidence>
<feature type="transmembrane region" description="Helical" evidence="3">
    <location>
        <begin position="259"/>
        <end position="279"/>
    </location>
</feature>
<feature type="transmembrane region" description="Helical" evidence="3">
    <location>
        <begin position="12"/>
        <end position="32"/>
    </location>
</feature>
<dbReference type="CDD" id="cd05827">
    <property type="entry name" value="Sortase_C"/>
    <property type="match status" value="1"/>
</dbReference>
<dbReference type="Proteomes" id="UP000423525">
    <property type="component" value="Chromosome"/>
</dbReference>
<dbReference type="InterPro" id="IPR042002">
    <property type="entry name" value="Sortase_C"/>
</dbReference>
<dbReference type="AlphaFoldDB" id="A0A6I8MHQ2"/>
<dbReference type="InterPro" id="IPR005754">
    <property type="entry name" value="Sortase"/>
</dbReference>
<dbReference type="Proteomes" id="UP001265983">
    <property type="component" value="Unassembled WGS sequence"/>
</dbReference>
<keyword evidence="3" id="KW-0812">Transmembrane</keyword>